<dbReference type="Pfam" id="PF01381">
    <property type="entry name" value="HTH_3"/>
    <property type="match status" value="1"/>
</dbReference>
<dbReference type="InterPro" id="IPR010982">
    <property type="entry name" value="Lambda_DNA-bd_dom_sf"/>
</dbReference>
<sequence>MDNEKMAHFIAQLRKSKKMTQKELAAKLSVTDKAVSKWERGLSCPDIALLAPLAEILDVTTGELLSGEKTAAAPSPEANAIADTALHYADTVAKNHARRSRTLLAEILTFLSASAMIVCSICDYAINGRLTWDWYVISSLVFFLLIALPVILWKKHGPFTSLLLLSISIFPYLFALEKLIGIDGLLLPLAGPVTAVALAYLWVGYLLFHKAHFTKSLAFAIFFAVGIPTAFCINWIVSRFTGEPLLDVWDVFTYAPLAAASVVFLLHNRLHKTTNSAPCAGELGKELK</sequence>
<evidence type="ECO:0000313" key="5">
    <source>
        <dbReference type="Proteomes" id="UP000516046"/>
    </source>
</evidence>
<feature type="transmembrane region" description="Helical" evidence="2">
    <location>
        <begin position="103"/>
        <end position="126"/>
    </location>
</feature>
<feature type="transmembrane region" description="Helical" evidence="2">
    <location>
        <begin position="159"/>
        <end position="180"/>
    </location>
</feature>
<reference evidence="4 5" key="1">
    <citation type="submission" date="2020-08" db="EMBL/GenBank/DDBJ databases">
        <authorList>
            <person name="Ren C."/>
            <person name="Gu Y."/>
            <person name="Xu Y."/>
        </authorList>
    </citation>
    <scope>NUCLEOTIDE SEQUENCE [LARGE SCALE GENOMIC DNA]</scope>
    <source>
        <strain evidence="4 5">LBM18003</strain>
    </source>
</reference>
<dbReference type="KEGG" id="caml:H6X83_11255"/>
<keyword evidence="2" id="KW-0812">Transmembrane</keyword>
<dbReference type="Proteomes" id="UP000516046">
    <property type="component" value="Chromosome"/>
</dbReference>
<evidence type="ECO:0000256" key="1">
    <source>
        <dbReference type="ARBA" id="ARBA00023125"/>
    </source>
</evidence>
<accession>A0A7G9WFP3</accession>
<dbReference type="PROSITE" id="PS50943">
    <property type="entry name" value="HTH_CROC1"/>
    <property type="match status" value="1"/>
</dbReference>
<dbReference type="EMBL" id="CP060696">
    <property type="protein sequence ID" value="QNO17505.1"/>
    <property type="molecule type" value="Genomic_DNA"/>
</dbReference>
<dbReference type="Gene3D" id="1.10.260.40">
    <property type="entry name" value="lambda repressor-like DNA-binding domains"/>
    <property type="match status" value="1"/>
</dbReference>
<feature type="transmembrane region" description="Helical" evidence="2">
    <location>
        <begin position="186"/>
        <end position="208"/>
    </location>
</feature>
<keyword evidence="5" id="KW-1185">Reference proteome</keyword>
<feature type="transmembrane region" description="Helical" evidence="2">
    <location>
        <begin position="248"/>
        <end position="266"/>
    </location>
</feature>
<dbReference type="InterPro" id="IPR001387">
    <property type="entry name" value="Cro/C1-type_HTH"/>
</dbReference>
<evidence type="ECO:0000313" key="4">
    <source>
        <dbReference type="EMBL" id="QNO17505.1"/>
    </source>
</evidence>
<evidence type="ECO:0000259" key="3">
    <source>
        <dbReference type="PROSITE" id="PS50943"/>
    </source>
</evidence>
<keyword evidence="2" id="KW-1133">Transmembrane helix</keyword>
<dbReference type="RefSeq" id="WP_212506576.1">
    <property type="nucleotide sequence ID" value="NZ_CP060696.1"/>
</dbReference>
<keyword evidence="2" id="KW-0472">Membrane</keyword>
<dbReference type="SMART" id="SM00530">
    <property type="entry name" value="HTH_XRE"/>
    <property type="match status" value="1"/>
</dbReference>
<evidence type="ECO:0000256" key="2">
    <source>
        <dbReference type="SAM" id="Phobius"/>
    </source>
</evidence>
<feature type="transmembrane region" description="Helical" evidence="2">
    <location>
        <begin position="217"/>
        <end position="236"/>
    </location>
</feature>
<dbReference type="CDD" id="cd00093">
    <property type="entry name" value="HTH_XRE"/>
    <property type="match status" value="1"/>
</dbReference>
<gene>
    <name evidence="4" type="ORF">H6X83_11255</name>
</gene>
<name>A0A7G9WFP3_9FIRM</name>
<keyword evidence="1" id="KW-0238">DNA-binding</keyword>
<dbReference type="SUPFAM" id="SSF47413">
    <property type="entry name" value="lambda repressor-like DNA-binding domains"/>
    <property type="match status" value="1"/>
</dbReference>
<protein>
    <submittedName>
        <fullName evidence="4">Helix-turn-helix transcriptional regulator</fullName>
    </submittedName>
</protein>
<feature type="transmembrane region" description="Helical" evidence="2">
    <location>
        <begin position="132"/>
        <end position="152"/>
    </location>
</feature>
<dbReference type="AlphaFoldDB" id="A0A7G9WFP3"/>
<dbReference type="GO" id="GO:0003677">
    <property type="term" value="F:DNA binding"/>
    <property type="evidence" value="ECO:0007669"/>
    <property type="project" value="UniProtKB-KW"/>
</dbReference>
<dbReference type="PANTHER" id="PTHR46558:SF4">
    <property type="entry name" value="DNA-BIDING PHAGE PROTEIN"/>
    <property type="match status" value="1"/>
</dbReference>
<organism evidence="4 5">
    <name type="scientific">Caproicibacterium amylolyticum</name>
    <dbReference type="NCBI Taxonomy" id="2766537"/>
    <lineage>
        <taxon>Bacteria</taxon>
        <taxon>Bacillati</taxon>
        <taxon>Bacillota</taxon>
        <taxon>Clostridia</taxon>
        <taxon>Eubacteriales</taxon>
        <taxon>Oscillospiraceae</taxon>
        <taxon>Caproicibacterium</taxon>
    </lineage>
</organism>
<dbReference type="PANTHER" id="PTHR46558">
    <property type="entry name" value="TRACRIPTIONAL REGULATORY PROTEIN-RELATED-RELATED"/>
    <property type="match status" value="1"/>
</dbReference>
<feature type="domain" description="HTH cro/C1-type" evidence="3">
    <location>
        <begin position="10"/>
        <end position="64"/>
    </location>
</feature>
<proteinExistence type="predicted"/>